<organism evidence="7 8">
    <name type="scientific">Sebaldella termitidis (strain ATCC 33386 / NCTC 11300)</name>
    <dbReference type="NCBI Taxonomy" id="526218"/>
    <lineage>
        <taxon>Bacteria</taxon>
        <taxon>Fusobacteriati</taxon>
        <taxon>Fusobacteriota</taxon>
        <taxon>Fusobacteriia</taxon>
        <taxon>Fusobacteriales</taxon>
        <taxon>Leptotrichiaceae</taxon>
        <taxon>Sebaldella</taxon>
    </lineage>
</organism>
<reference evidence="8" key="1">
    <citation type="submission" date="2009-09" db="EMBL/GenBank/DDBJ databases">
        <title>The complete chromosome of Sebaldella termitidis ATCC 33386.</title>
        <authorList>
            <consortium name="US DOE Joint Genome Institute (JGI-PGF)"/>
            <person name="Lucas S."/>
            <person name="Copeland A."/>
            <person name="Lapidus A."/>
            <person name="Glavina del Rio T."/>
            <person name="Dalin E."/>
            <person name="Tice H."/>
            <person name="Bruce D."/>
            <person name="Goodwin L."/>
            <person name="Pitluck S."/>
            <person name="Kyrpides N."/>
            <person name="Mavromatis K."/>
            <person name="Ivanova N."/>
            <person name="Mikhailova N."/>
            <person name="Sims D."/>
            <person name="Meincke L."/>
            <person name="Brettin T."/>
            <person name="Detter J.C."/>
            <person name="Han C."/>
            <person name="Larimer F."/>
            <person name="Land M."/>
            <person name="Hauser L."/>
            <person name="Markowitz V."/>
            <person name="Cheng J.F."/>
            <person name="Hugenholtz P."/>
            <person name="Woyke T."/>
            <person name="Wu D."/>
            <person name="Eisen J.A."/>
        </authorList>
    </citation>
    <scope>NUCLEOTIDE SEQUENCE [LARGE SCALE GENOMIC DNA]</scope>
    <source>
        <strain evidence="8">ATCC 33386 / NCTC 11300</strain>
    </source>
</reference>
<dbReference type="Pfam" id="PF25990">
    <property type="entry name" value="Beta-barrel_YknX"/>
    <property type="match status" value="1"/>
</dbReference>
<evidence type="ECO:0000256" key="2">
    <source>
        <dbReference type="ARBA" id="ARBA00023054"/>
    </source>
</evidence>
<dbReference type="eggNOG" id="COG0845">
    <property type="taxonomic scope" value="Bacteria"/>
</dbReference>
<reference evidence="7 8" key="2">
    <citation type="journal article" date="2010" name="Stand. Genomic Sci.">
        <title>Complete genome sequence of Sebaldella termitidis type strain (NCTC 11300).</title>
        <authorList>
            <person name="Harmon-Smith M."/>
            <person name="Celia L."/>
            <person name="Chertkov O."/>
            <person name="Lapidus A."/>
            <person name="Copeland A."/>
            <person name="Glavina Del Rio T."/>
            <person name="Nolan M."/>
            <person name="Lucas S."/>
            <person name="Tice H."/>
            <person name="Cheng J.F."/>
            <person name="Han C."/>
            <person name="Detter J.C."/>
            <person name="Bruce D."/>
            <person name="Goodwin L."/>
            <person name="Pitluck S."/>
            <person name="Pati A."/>
            <person name="Liolios K."/>
            <person name="Ivanova N."/>
            <person name="Mavromatis K."/>
            <person name="Mikhailova N."/>
            <person name="Chen A."/>
            <person name="Palaniappan K."/>
            <person name="Land M."/>
            <person name="Hauser L."/>
            <person name="Chang Y.J."/>
            <person name="Jeffries C.D."/>
            <person name="Brettin T."/>
            <person name="Goker M."/>
            <person name="Beck B."/>
            <person name="Bristow J."/>
            <person name="Eisen J.A."/>
            <person name="Markowitz V."/>
            <person name="Hugenholtz P."/>
            <person name="Kyrpides N.C."/>
            <person name="Klenk H.P."/>
            <person name="Chen F."/>
        </authorList>
    </citation>
    <scope>NUCLEOTIDE SEQUENCE [LARGE SCALE GENOMIC DNA]</scope>
    <source>
        <strain evidence="8">ATCC 33386 / NCTC 11300</strain>
    </source>
</reference>
<keyword evidence="2 3" id="KW-0175">Coiled coil</keyword>
<dbReference type="KEGG" id="str:Sterm_4061"/>
<dbReference type="Gene3D" id="2.40.30.170">
    <property type="match status" value="1"/>
</dbReference>
<dbReference type="SUPFAM" id="SSF111369">
    <property type="entry name" value="HlyD-like secretion proteins"/>
    <property type="match status" value="2"/>
</dbReference>
<evidence type="ECO:0000256" key="3">
    <source>
        <dbReference type="SAM" id="Coils"/>
    </source>
</evidence>
<dbReference type="InterPro" id="IPR059052">
    <property type="entry name" value="HH_YbhG-like"/>
</dbReference>
<keyword evidence="4" id="KW-0472">Membrane</keyword>
<gene>
    <name evidence="7" type="ordered locus">Sterm_4061</name>
</gene>
<dbReference type="PANTHER" id="PTHR32347">
    <property type="entry name" value="EFFLUX SYSTEM COMPONENT YKNX-RELATED"/>
    <property type="match status" value="1"/>
</dbReference>
<dbReference type="EMBL" id="CP001739">
    <property type="protein sequence ID" value="ACZ10893.1"/>
    <property type="molecule type" value="Genomic_DNA"/>
</dbReference>
<evidence type="ECO:0000259" key="6">
    <source>
        <dbReference type="Pfam" id="PF25990"/>
    </source>
</evidence>
<evidence type="ECO:0000259" key="5">
    <source>
        <dbReference type="Pfam" id="PF25881"/>
    </source>
</evidence>
<dbReference type="Proteomes" id="UP000000845">
    <property type="component" value="Chromosome"/>
</dbReference>
<name>D1AGE1_SEBTE</name>
<dbReference type="InterPro" id="IPR058636">
    <property type="entry name" value="Beta-barrel_YknX"/>
</dbReference>
<dbReference type="AlphaFoldDB" id="D1AGE1"/>
<evidence type="ECO:0000256" key="1">
    <source>
        <dbReference type="ARBA" id="ARBA00004196"/>
    </source>
</evidence>
<evidence type="ECO:0000313" key="7">
    <source>
        <dbReference type="EMBL" id="ACZ10893.1"/>
    </source>
</evidence>
<keyword evidence="4" id="KW-0812">Transmembrane</keyword>
<dbReference type="Pfam" id="PF25881">
    <property type="entry name" value="HH_YBHG"/>
    <property type="match status" value="1"/>
</dbReference>
<dbReference type="GO" id="GO:0042597">
    <property type="term" value="C:periplasmic space"/>
    <property type="evidence" value="ECO:0007669"/>
    <property type="project" value="UniProtKB-SubCell"/>
</dbReference>
<dbReference type="RefSeq" id="WP_012863468.1">
    <property type="nucleotide sequence ID" value="NC_013517.1"/>
</dbReference>
<keyword evidence="4" id="KW-1133">Transmembrane helix</keyword>
<dbReference type="Gene3D" id="2.40.50.100">
    <property type="match status" value="1"/>
</dbReference>
<dbReference type="STRING" id="526218.Sterm_4061"/>
<proteinExistence type="predicted"/>
<feature type="domain" description="YbhG-like alpha-helical hairpin" evidence="5">
    <location>
        <begin position="94"/>
        <end position="214"/>
    </location>
</feature>
<accession>D1AGE1</accession>
<evidence type="ECO:0000313" key="8">
    <source>
        <dbReference type="Proteomes" id="UP000000845"/>
    </source>
</evidence>
<sequence>MDKKEIFSKIKNKKKIILLLIVLIIAFIGLYIYTREGESKEVVLYGNVDIRQVSLSFNASERIDIMYVEEGDTVKKGQLLASLDTENLLLQIEKSKAKIEAQKYVVLRLKNGTRPKEISQQLSKLNAAKAEAENARILLQRVQSAHAASDGLSVSKQEIDDARSRVKVTSAQVKEANDAYQLSAAGPRKEDIAEAEAELKAAMAELAIQEYQLSQAELRSPVDGVVRSRLQEPGDMASPQRATYLLALNEKKWIRAYIQETQLEIVKPGMEVDIYIDGYSDSPIKGQVGYISSVAEFTPKTVQTEELRTSLLYEIRVYVDDNKDVLRMGMPATIKIPRPVDPVTGSLNTKEQFL</sequence>
<feature type="coiled-coil region" evidence="3">
    <location>
        <begin position="118"/>
        <end position="219"/>
    </location>
</feature>
<evidence type="ECO:0000256" key="4">
    <source>
        <dbReference type="SAM" id="Phobius"/>
    </source>
</evidence>
<feature type="transmembrane region" description="Helical" evidence="4">
    <location>
        <begin position="16"/>
        <end position="34"/>
    </location>
</feature>
<dbReference type="HOGENOM" id="CLU_018816_6_3_0"/>
<comment type="subcellular location">
    <subcellularLocation>
        <location evidence="1">Cell envelope</location>
    </subcellularLocation>
</comment>
<protein>
    <submittedName>
        <fullName evidence="7">Secretion protein HlyD family protein</fullName>
    </submittedName>
</protein>
<keyword evidence="8" id="KW-1185">Reference proteome</keyword>
<dbReference type="InterPro" id="IPR050465">
    <property type="entry name" value="UPF0194_transport"/>
</dbReference>
<dbReference type="PANTHER" id="PTHR32347:SF29">
    <property type="entry name" value="UPF0194 MEMBRANE PROTEIN YBHG"/>
    <property type="match status" value="1"/>
</dbReference>
<feature type="domain" description="YknX-like beta-barrel" evidence="6">
    <location>
        <begin position="254"/>
        <end position="336"/>
    </location>
</feature>